<dbReference type="PROSITE" id="PS50113">
    <property type="entry name" value="PAC"/>
    <property type="match status" value="1"/>
</dbReference>
<dbReference type="HOGENOM" id="CLU_376359_0_0_0"/>
<dbReference type="InterPro" id="IPR000700">
    <property type="entry name" value="PAS-assoc_C"/>
</dbReference>
<keyword evidence="5" id="KW-0808">Transferase</keyword>
<sequence length="618" mass="69521">MPARQRTGIFRKTFLLAFLLMVVIILFFATLTIPRQRKTILKSMEAQANAISSSIAQVCADAIATQDYPFLVEHNLKMLQGNPSILYVIVAYQNGFSLVLTQNRWEQRETLDARWEIETTEVVAGKILYSDLVRQKVFHYAFPLRYSFVSWGHLYLGLSLHDFNNAITSMYVIMLLLSLACLFIGVFGAYLFAKTLTHPILALREATNQLARGDLTVRARIMTRDEIEELATAFNQMAENLEKTTVSKDFVRNILETMTESLVVTTATGRIRMVNQATLQLLGYTEAELLDQPLHLLFTGEDPLLKDAWIDNLGQYGDKYNHERMLRSKTGVAIPVLFSAAVMYRDDQVQGIVCVALDIRQRKIAEEQLQQAYQDLKETQGQLIQTAKLASIGELAAGVAHELNQPLMVIRTAIQFLTRSLQKQRIGLQEVIEHLEPVERNTKRMMNIIDHLRAFSRQSQTPFAAINVNQVLDDAFLMIGEQLRLRNITVVKHFTPDLPTVSGDANRLEQVFLNLITNSRDAITAAPHANGTLNITTRVSESQTHVEIVIQDTGGGIPSEYLDKIFDPFFTTKEVGQGTGLGLSISYGIIKEHQGEIQVMETGSEGTTFVIRLPVESD</sequence>
<evidence type="ECO:0000259" key="12">
    <source>
        <dbReference type="PROSITE" id="PS50112"/>
    </source>
</evidence>
<dbReference type="GO" id="GO:0016020">
    <property type="term" value="C:membrane"/>
    <property type="evidence" value="ECO:0007669"/>
    <property type="project" value="UniProtKB-SubCell"/>
</dbReference>
<dbReference type="PROSITE" id="PS50112">
    <property type="entry name" value="PAS"/>
    <property type="match status" value="1"/>
</dbReference>
<dbReference type="SMART" id="SM00304">
    <property type="entry name" value="HAMP"/>
    <property type="match status" value="1"/>
</dbReference>
<feature type="domain" description="PAS" evidence="12">
    <location>
        <begin position="247"/>
        <end position="292"/>
    </location>
</feature>
<dbReference type="PROSITE" id="PS50885">
    <property type="entry name" value="HAMP"/>
    <property type="match status" value="1"/>
</dbReference>
<dbReference type="CDD" id="cd00130">
    <property type="entry name" value="PAS"/>
    <property type="match status" value="1"/>
</dbReference>
<evidence type="ECO:0000256" key="5">
    <source>
        <dbReference type="ARBA" id="ARBA00022679"/>
    </source>
</evidence>
<evidence type="ECO:0000256" key="1">
    <source>
        <dbReference type="ARBA" id="ARBA00000085"/>
    </source>
</evidence>
<dbReference type="InterPro" id="IPR004358">
    <property type="entry name" value="Sig_transdc_His_kin-like_C"/>
</dbReference>
<evidence type="ECO:0000313" key="16">
    <source>
        <dbReference type="Proteomes" id="UP000030661"/>
    </source>
</evidence>
<dbReference type="SUPFAM" id="SSF55874">
    <property type="entry name" value="ATPase domain of HSP90 chaperone/DNA topoisomerase II/histidine kinase"/>
    <property type="match status" value="1"/>
</dbReference>
<evidence type="ECO:0000259" key="11">
    <source>
        <dbReference type="PROSITE" id="PS50109"/>
    </source>
</evidence>
<evidence type="ECO:0000256" key="7">
    <source>
        <dbReference type="ARBA" id="ARBA00022777"/>
    </source>
</evidence>
<dbReference type="Pfam" id="PF00672">
    <property type="entry name" value="HAMP"/>
    <property type="match status" value="1"/>
</dbReference>
<dbReference type="InterPro" id="IPR005467">
    <property type="entry name" value="His_kinase_dom"/>
</dbReference>
<dbReference type="SUPFAM" id="SSF158472">
    <property type="entry name" value="HAMP domain-like"/>
    <property type="match status" value="1"/>
</dbReference>
<dbReference type="SMART" id="SM00091">
    <property type="entry name" value="PAS"/>
    <property type="match status" value="1"/>
</dbReference>
<keyword evidence="9" id="KW-0902">Two-component regulatory system</keyword>
<dbReference type="Pfam" id="PF00512">
    <property type="entry name" value="HisKA"/>
    <property type="match status" value="1"/>
</dbReference>
<dbReference type="Gene3D" id="6.10.340.10">
    <property type="match status" value="1"/>
</dbReference>
<protein>
    <recommendedName>
        <fullName evidence="3">histidine kinase</fullName>
        <ecNumber evidence="3">2.7.13.3</ecNumber>
    </recommendedName>
</protein>
<gene>
    <name evidence="15" type="ORF">U27_00527</name>
</gene>
<dbReference type="Gene3D" id="1.10.287.130">
    <property type="match status" value="1"/>
</dbReference>
<evidence type="ECO:0000256" key="2">
    <source>
        <dbReference type="ARBA" id="ARBA00004370"/>
    </source>
</evidence>
<evidence type="ECO:0000256" key="3">
    <source>
        <dbReference type="ARBA" id="ARBA00012438"/>
    </source>
</evidence>
<evidence type="ECO:0000259" key="14">
    <source>
        <dbReference type="PROSITE" id="PS50885"/>
    </source>
</evidence>
<dbReference type="EMBL" id="DF820474">
    <property type="protein sequence ID" value="GAK60630.1"/>
    <property type="molecule type" value="Genomic_DNA"/>
</dbReference>
<comment type="catalytic activity">
    <reaction evidence="1">
        <text>ATP + protein L-histidine = ADP + protein N-phospho-L-histidine.</text>
        <dbReference type="EC" id="2.7.13.3"/>
    </reaction>
</comment>
<dbReference type="PANTHER" id="PTHR43065">
    <property type="entry name" value="SENSOR HISTIDINE KINASE"/>
    <property type="match status" value="1"/>
</dbReference>
<dbReference type="PRINTS" id="PR00344">
    <property type="entry name" value="BCTRLSENSOR"/>
</dbReference>
<dbReference type="Proteomes" id="UP000030661">
    <property type="component" value="Unassembled WGS sequence"/>
</dbReference>
<feature type="domain" description="Histidine kinase" evidence="11">
    <location>
        <begin position="398"/>
        <end position="617"/>
    </location>
</feature>
<dbReference type="Pfam" id="PF00989">
    <property type="entry name" value="PAS"/>
    <property type="match status" value="1"/>
</dbReference>
<dbReference type="GO" id="GO:0000155">
    <property type="term" value="F:phosphorelay sensor kinase activity"/>
    <property type="evidence" value="ECO:0007669"/>
    <property type="project" value="InterPro"/>
</dbReference>
<dbReference type="InterPro" id="IPR036890">
    <property type="entry name" value="HATPase_C_sf"/>
</dbReference>
<accession>A0A081C7S5</accession>
<evidence type="ECO:0000256" key="6">
    <source>
        <dbReference type="ARBA" id="ARBA00022741"/>
    </source>
</evidence>
<keyword evidence="7 15" id="KW-0418">Kinase</keyword>
<dbReference type="InterPro" id="IPR035965">
    <property type="entry name" value="PAS-like_dom_sf"/>
</dbReference>
<keyword evidence="10" id="KW-0812">Transmembrane</keyword>
<dbReference type="SUPFAM" id="SSF47384">
    <property type="entry name" value="Homodimeric domain of signal transducing histidine kinase"/>
    <property type="match status" value="1"/>
</dbReference>
<dbReference type="InterPro" id="IPR036097">
    <property type="entry name" value="HisK_dim/P_sf"/>
</dbReference>
<dbReference type="EC" id="2.7.13.3" evidence="3"/>
<dbReference type="Pfam" id="PF02518">
    <property type="entry name" value="HATPase_c"/>
    <property type="match status" value="1"/>
</dbReference>
<keyword evidence="10" id="KW-0472">Membrane</keyword>
<reference evidence="15" key="1">
    <citation type="journal article" date="2015" name="PeerJ">
        <title>First genomic representation of candidate bacterial phylum KSB3 points to enhanced environmental sensing as a trigger of wastewater bulking.</title>
        <authorList>
            <person name="Sekiguchi Y."/>
            <person name="Ohashi A."/>
            <person name="Parks D.H."/>
            <person name="Yamauchi T."/>
            <person name="Tyson G.W."/>
            <person name="Hugenholtz P."/>
        </authorList>
    </citation>
    <scope>NUCLEOTIDE SEQUENCE [LARGE SCALE GENOMIC DNA]</scope>
</reference>
<dbReference type="CDD" id="cd00082">
    <property type="entry name" value="HisKA"/>
    <property type="match status" value="1"/>
</dbReference>
<evidence type="ECO:0000259" key="13">
    <source>
        <dbReference type="PROSITE" id="PS50113"/>
    </source>
</evidence>
<dbReference type="InterPro" id="IPR003594">
    <property type="entry name" value="HATPase_dom"/>
</dbReference>
<evidence type="ECO:0000256" key="4">
    <source>
        <dbReference type="ARBA" id="ARBA00022553"/>
    </source>
</evidence>
<keyword evidence="10" id="KW-1133">Transmembrane helix</keyword>
<dbReference type="GO" id="GO:0005524">
    <property type="term" value="F:ATP binding"/>
    <property type="evidence" value="ECO:0007669"/>
    <property type="project" value="UniProtKB-KW"/>
</dbReference>
<proteinExistence type="predicted"/>
<dbReference type="SMART" id="SM00387">
    <property type="entry name" value="HATPase_c"/>
    <property type="match status" value="1"/>
</dbReference>
<evidence type="ECO:0000256" key="10">
    <source>
        <dbReference type="SAM" id="Phobius"/>
    </source>
</evidence>
<feature type="domain" description="PAC" evidence="13">
    <location>
        <begin position="320"/>
        <end position="371"/>
    </location>
</feature>
<dbReference type="Gene3D" id="3.30.450.20">
    <property type="entry name" value="PAS domain"/>
    <property type="match status" value="1"/>
</dbReference>
<dbReference type="STRING" id="1499967.U27_00527"/>
<feature type="transmembrane region" description="Helical" evidence="10">
    <location>
        <begin position="170"/>
        <end position="193"/>
    </location>
</feature>
<keyword evidence="6" id="KW-0547">Nucleotide-binding</keyword>
<keyword evidence="16" id="KW-1185">Reference proteome</keyword>
<keyword evidence="8" id="KW-0067">ATP-binding</keyword>
<dbReference type="GO" id="GO:0006355">
    <property type="term" value="P:regulation of DNA-templated transcription"/>
    <property type="evidence" value="ECO:0007669"/>
    <property type="project" value="InterPro"/>
</dbReference>
<dbReference type="PANTHER" id="PTHR43065:SF42">
    <property type="entry name" value="TWO-COMPONENT SENSOR PPRA"/>
    <property type="match status" value="1"/>
</dbReference>
<organism evidence="15">
    <name type="scientific">Vecturithrix granuli</name>
    <dbReference type="NCBI Taxonomy" id="1499967"/>
    <lineage>
        <taxon>Bacteria</taxon>
        <taxon>Candidatus Moduliflexota</taxon>
        <taxon>Candidatus Vecturitrichia</taxon>
        <taxon>Candidatus Vecturitrichales</taxon>
        <taxon>Candidatus Vecturitrichaceae</taxon>
        <taxon>Candidatus Vecturithrix</taxon>
    </lineage>
</organism>
<dbReference type="InterPro" id="IPR001610">
    <property type="entry name" value="PAC"/>
</dbReference>
<dbReference type="SMART" id="SM00388">
    <property type="entry name" value="HisKA"/>
    <property type="match status" value="1"/>
</dbReference>
<keyword evidence="4" id="KW-0597">Phosphoprotein</keyword>
<dbReference type="InterPro" id="IPR013767">
    <property type="entry name" value="PAS_fold"/>
</dbReference>
<dbReference type="InterPro" id="IPR003661">
    <property type="entry name" value="HisK_dim/P_dom"/>
</dbReference>
<dbReference type="InterPro" id="IPR000014">
    <property type="entry name" value="PAS"/>
</dbReference>
<evidence type="ECO:0000256" key="8">
    <source>
        <dbReference type="ARBA" id="ARBA00022840"/>
    </source>
</evidence>
<dbReference type="SUPFAM" id="SSF55785">
    <property type="entry name" value="PYP-like sensor domain (PAS domain)"/>
    <property type="match status" value="1"/>
</dbReference>
<evidence type="ECO:0000256" key="9">
    <source>
        <dbReference type="ARBA" id="ARBA00023012"/>
    </source>
</evidence>
<dbReference type="SMART" id="SM00086">
    <property type="entry name" value="PAC"/>
    <property type="match status" value="1"/>
</dbReference>
<dbReference type="eggNOG" id="COG5002">
    <property type="taxonomic scope" value="Bacteria"/>
</dbReference>
<dbReference type="CDD" id="cd06225">
    <property type="entry name" value="HAMP"/>
    <property type="match status" value="1"/>
</dbReference>
<feature type="transmembrane region" description="Helical" evidence="10">
    <location>
        <begin position="14"/>
        <end position="34"/>
    </location>
</feature>
<dbReference type="NCBIfam" id="TIGR00229">
    <property type="entry name" value="sensory_box"/>
    <property type="match status" value="1"/>
</dbReference>
<name>A0A081C7S5_VECG1</name>
<dbReference type="PROSITE" id="PS50109">
    <property type="entry name" value="HIS_KIN"/>
    <property type="match status" value="1"/>
</dbReference>
<dbReference type="Gene3D" id="3.30.565.10">
    <property type="entry name" value="Histidine kinase-like ATPase, C-terminal domain"/>
    <property type="match status" value="1"/>
</dbReference>
<dbReference type="AlphaFoldDB" id="A0A081C7S5"/>
<feature type="domain" description="HAMP" evidence="14">
    <location>
        <begin position="194"/>
        <end position="246"/>
    </location>
</feature>
<comment type="subcellular location">
    <subcellularLocation>
        <location evidence="2">Membrane</location>
    </subcellularLocation>
</comment>
<dbReference type="InterPro" id="IPR003660">
    <property type="entry name" value="HAMP_dom"/>
</dbReference>
<evidence type="ECO:0000313" key="15">
    <source>
        <dbReference type="EMBL" id="GAK60630.1"/>
    </source>
</evidence>